<dbReference type="EC" id="4.3.2.10" evidence="12"/>
<dbReference type="FunFam" id="3.40.50.880:FF:000009">
    <property type="entry name" value="Imidazole glycerol phosphate synthase subunit HisH"/>
    <property type="match status" value="1"/>
</dbReference>
<dbReference type="CDD" id="cd01748">
    <property type="entry name" value="GATase1_IGP_Synthase"/>
    <property type="match status" value="1"/>
</dbReference>
<comment type="subunit">
    <text evidence="3 12">Heterodimer of HisH and HisF.</text>
</comment>
<proteinExistence type="inferred from homology"/>
<dbReference type="PIRSF" id="PIRSF000495">
    <property type="entry name" value="Amidotransf_hisH"/>
    <property type="match status" value="1"/>
</dbReference>
<comment type="pathway">
    <text evidence="2 12">Amino-acid biosynthesis; L-histidine biosynthesis; L-histidine from 5-phospho-alpha-D-ribose 1-diphosphate: step 5/9.</text>
</comment>
<feature type="active site" evidence="12 13">
    <location>
        <position position="183"/>
    </location>
</feature>
<comment type="catalytic activity">
    <reaction evidence="11 12">
        <text>L-glutamine + H2O = L-glutamate + NH4(+)</text>
        <dbReference type="Rhea" id="RHEA:15889"/>
        <dbReference type="ChEBI" id="CHEBI:15377"/>
        <dbReference type="ChEBI" id="CHEBI:28938"/>
        <dbReference type="ChEBI" id="CHEBI:29985"/>
        <dbReference type="ChEBI" id="CHEBI:58359"/>
        <dbReference type="EC" id="3.5.1.2"/>
    </reaction>
</comment>
<evidence type="ECO:0000259" key="14">
    <source>
        <dbReference type="Pfam" id="PF00117"/>
    </source>
</evidence>
<evidence type="ECO:0000256" key="7">
    <source>
        <dbReference type="ARBA" id="ARBA00022962"/>
    </source>
</evidence>
<dbReference type="GO" id="GO:0004359">
    <property type="term" value="F:glutaminase activity"/>
    <property type="evidence" value="ECO:0007669"/>
    <property type="project" value="UniProtKB-EC"/>
</dbReference>
<keyword evidence="6 12" id="KW-0378">Hydrolase</keyword>
<dbReference type="EC" id="3.5.1.2" evidence="12"/>
<dbReference type="InterPro" id="IPR029062">
    <property type="entry name" value="Class_I_gatase-like"/>
</dbReference>
<evidence type="ECO:0000256" key="10">
    <source>
        <dbReference type="ARBA" id="ARBA00047838"/>
    </source>
</evidence>
<evidence type="ECO:0000256" key="3">
    <source>
        <dbReference type="ARBA" id="ARBA00011152"/>
    </source>
</evidence>
<accession>A0A2J6WNT9</accession>
<sequence length="203" mass="23138">MIAVVDYGMGNIRSVSRALEAVEAQVKITQNAEDIKNARAIVLPGVGAFRDCMENLSELGLLQTIKEEIVNGKPYLGICLGMQILFSESEEFGFCKGLDIFKGRVVRFNLPRQYKIPHMGWNVVKFKRKNKILEGIPDNSYFYFVHSYYVVPEDERIIAGVTDYGTDFTSMIIYENIFATQFHPEKSQKTGLTLLKNFVQFSR</sequence>
<keyword evidence="4 12" id="KW-0963">Cytoplasm</keyword>
<comment type="caution">
    <text evidence="15">The sequence shown here is derived from an EMBL/GenBank/DDBJ whole genome shotgun (WGS) entry which is preliminary data.</text>
</comment>
<keyword evidence="5 12" id="KW-0028">Amino-acid biosynthesis</keyword>
<evidence type="ECO:0000256" key="9">
    <source>
        <dbReference type="ARBA" id="ARBA00023239"/>
    </source>
</evidence>
<comment type="subcellular location">
    <subcellularLocation>
        <location evidence="1 12">Cytoplasm</location>
    </subcellularLocation>
</comment>
<dbReference type="PANTHER" id="PTHR42701:SF1">
    <property type="entry name" value="IMIDAZOLE GLYCEROL PHOSPHATE SYNTHASE SUBUNIT HISH"/>
    <property type="match status" value="1"/>
</dbReference>
<evidence type="ECO:0000256" key="8">
    <source>
        <dbReference type="ARBA" id="ARBA00023102"/>
    </source>
</evidence>
<keyword evidence="7 12" id="KW-0315">Glutamine amidotransferase</keyword>
<evidence type="ECO:0000256" key="6">
    <source>
        <dbReference type="ARBA" id="ARBA00022801"/>
    </source>
</evidence>
<keyword evidence="9 12" id="KW-0456">Lyase</keyword>
<organism evidence="15 16">
    <name type="scientific">Thermodesulfovibrio aggregans</name>
    <dbReference type="NCBI Taxonomy" id="86166"/>
    <lineage>
        <taxon>Bacteria</taxon>
        <taxon>Pseudomonadati</taxon>
        <taxon>Nitrospirota</taxon>
        <taxon>Thermodesulfovibrionia</taxon>
        <taxon>Thermodesulfovibrionales</taxon>
        <taxon>Thermodesulfovibrionaceae</taxon>
        <taxon>Thermodesulfovibrio</taxon>
    </lineage>
</organism>
<dbReference type="UniPathway" id="UPA00031">
    <property type="reaction ID" value="UER00010"/>
</dbReference>
<evidence type="ECO:0000256" key="11">
    <source>
        <dbReference type="ARBA" id="ARBA00049534"/>
    </source>
</evidence>
<gene>
    <name evidence="12" type="primary">hisH</name>
    <name evidence="15" type="ORF">C0186_02280</name>
</gene>
<dbReference type="AlphaFoldDB" id="A0A2J6WNT9"/>
<feature type="domain" description="Glutamine amidotransferase" evidence="14">
    <location>
        <begin position="4"/>
        <end position="199"/>
    </location>
</feature>
<dbReference type="Pfam" id="PF00117">
    <property type="entry name" value="GATase"/>
    <property type="match status" value="1"/>
</dbReference>
<dbReference type="PROSITE" id="PS51273">
    <property type="entry name" value="GATASE_TYPE_1"/>
    <property type="match status" value="1"/>
</dbReference>
<evidence type="ECO:0000256" key="5">
    <source>
        <dbReference type="ARBA" id="ARBA00022605"/>
    </source>
</evidence>
<dbReference type="InterPro" id="IPR010139">
    <property type="entry name" value="Imidazole-glycPsynth_HisH"/>
</dbReference>
<dbReference type="InterPro" id="IPR017926">
    <property type="entry name" value="GATASE"/>
</dbReference>
<dbReference type="HAMAP" id="MF_00278">
    <property type="entry name" value="HisH"/>
    <property type="match status" value="1"/>
</dbReference>
<comment type="function">
    <text evidence="12">IGPS catalyzes the conversion of PRFAR and glutamine to IGP, AICAR and glutamate. The HisH subunit catalyzes the hydrolysis of glutamine to glutamate and ammonia as part of the synthesis of IGP and AICAR. The resulting ammonia molecule is channeled to the active site of HisF.</text>
</comment>
<dbReference type="GO" id="GO:0016829">
    <property type="term" value="F:lyase activity"/>
    <property type="evidence" value="ECO:0007669"/>
    <property type="project" value="UniProtKB-KW"/>
</dbReference>
<name>A0A2J6WNT9_9BACT</name>
<feature type="active site" description="Nucleophile" evidence="12 13">
    <location>
        <position position="79"/>
    </location>
</feature>
<evidence type="ECO:0000313" key="16">
    <source>
        <dbReference type="Proteomes" id="UP000242288"/>
    </source>
</evidence>
<dbReference type="NCBIfam" id="TIGR01855">
    <property type="entry name" value="IMP_synth_hisH"/>
    <property type="match status" value="1"/>
</dbReference>
<dbReference type="Proteomes" id="UP000242288">
    <property type="component" value="Unassembled WGS sequence"/>
</dbReference>
<dbReference type="GO" id="GO:0000105">
    <property type="term" value="P:L-histidine biosynthetic process"/>
    <property type="evidence" value="ECO:0007669"/>
    <property type="project" value="UniProtKB-UniRule"/>
</dbReference>
<evidence type="ECO:0000256" key="13">
    <source>
        <dbReference type="PIRSR" id="PIRSR000495-1"/>
    </source>
</evidence>
<feature type="active site" evidence="12 13">
    <location>
        <position position="185"/>
    </location>
</feature>
<evidence type="ECO:0000313" key="15">
    <source>
        <dbReference type="EMBL" id="PMP72041.1"/>
    </source>
</evidence>
<dbReference type="GO" id="GO:0000107">
    <property type="term" value="F:imidazoleglycerol-phosphate synthase activity"/>
    <property type="evidence" value="ECO:0007669"/>
    <property type="project" value="UniProtKB-UniRule"/>
</dbReference>
<protein>
    <recommendedName>
        <fullName evidence="12">Imidazole glycerol phosphate synthase subunit HisH</fullName>
        <ecNumber evidence="12">4.3.2.10</ecNumber>
    </recommendedName>
    <alternativeName>
        <fullName evidence="12">IGP synthase glutaminase subunit</fullName>
        <ecNumber evidence="12">3.5.1.2</ecNumber>
    </alternativeName>
    <alternativeName>
        <fullName evidence="12">IGP synthase subunit HisH</fullName>
    </alternativeName>
    <alternativeName>
        <fullName evidence="12">ImGP synthase subunit HisH</fullName>
        <shortName evidence="12">IGPS subunit HisH</shortName>
    </alternativeName>
</protein>
<evidence type="ECO:0000256" key="4">
    <source>
        <dbReference type="ARBA" id="ARBA00022490"/>
    </source>
</evidence>
<dbReference type="Gene3D" id="3.40.50.880">
    <property type="match status" value="1"/>
</dbReference>
<reference evidence="15 16" key="1">
    <citation type="submission" date="2018-01" db="EMBL/GenBank/DDBJ databases">
        <title>Metagenomic assembled genomes from two thermal pools in the Uzon Caldera, Kamchatka, Russia.</title>
        <authorList>
            <person name="Wilkins L."/>
            <person name="Ettinger C."/>
        </authorList>
    </citation>
    <scope>NUCLEOTIDE SEQUENCE [LARGE SCALE GENOMIC DNA]</scope>
    <source>
        <strain evidence="15">ZAV-04</strain>
    </source>
</reference>
<evidence type="ECO:0000256" key="1">
    <source>
        <dbReference type="ARBA" id="ARBA00004496"/>
    </source>
</evidence>
<dbReference type="EMBL" id="PNIO01000016">
    <property type="protein sequence ID" value="PMP72041.1"/>
    <property type="molecule type" value="Genomic_DNA"/>
</dbReference>
<evidence type="ECO:0000256" key="2">
    <source>
        <dbReference type="ARBA" id="ARBA00005091"/>
    </source>
</evidence>
<dbReference type="SUPFAM" id="SSF52317">
    <property type="entry name" value="Class I glutamine amidotransferase-like"/>
    <property type="match status" value="1"/>
</dbReference>
<dbReference type="PANTHER" id="PTHR42701">
    <property type="entry name" value="IMIDAZOLE GLYCEROL PHOSPHATE SYNTHASE SUBUNIT HISH"/>
    <property type="match status" value="1"/>
</dbReference>
<keyword evidence="8 12" id="KW-0368">Histidine biosynthesis</keyword>
<comment type="catalytic activity">
    <reaction evidence="10 12">
        <text>5-[(5-phospho-1-deoxy-D-ribulos-1-ylimino)methylamino]-1-(5-phospho-beta-D-ribosyl)imidazole-4-carboxamide + L-glutamine = D-erythro-1-(imidazol-4-yl)glycerol 3-phosphate + 5-amino-1-(5-phospho-beta-D-ribosyl)imidazole-4-carboxamide + L-glutamate + H(+)</text>
        <dbReference type="Rhea" id="RHEA:24793"/>
        <dbReference type="ChEBI" id="CHEBI:15378"/>
        <dbReference type="ChEBI" id="CHEBI:29985"/>
        <dbReference type="ChEBI" id="CHEBI:58278"/>
        <dbReference type="ChEBI" id="CHEBI:58359"/>
        <dbReference type="ChEBI" id="CHEBI:58475"/>
        <dbReference type="ChEBI" id="CHEBI:58525"/>
        <dbReference type="EC" id="4.3.2.10"/>
    </reaction>
</comment>
<evidence type="ECO:0000256" key="12">
    <source>
        <dbReference type="HAMAP-Rule" id="MF_00278"/>
    </source>
</evidence>
<dbReference type="GO" id="GO:0005737">
    <property type="term" value="C:cytoplasm"/>
    <property type="evidence" value="ECO:0007669"/>
    <property type="project" value="UniProtKB-SubCell"/>
</dbReference>